<evidence type="ECO:0000259" key="2">
    <source>
        <dbReference type="Pfam" id="PF00582"/>
    </source>
</evidence>
<dbReference type="OrthoDB" id="9794782at2"/>
<evidence type="ECO:0000313" key="4">
    <source>
        <dbReference type="Proteomes" id="UP000231057"/>
    </source>
</evidence>
<protein>
    <submittedName>
        <fullName evidence="3">Universal stress protein</fullName>
    </submittedName>
</protein>
<evidence type="ECO:0000256" key="1">
    <source>
        <dbReference type="ARBA" id="ARBA00008791"/>
    </source>
</evidence>
<dbReference type="EMBL" id="CP018092">
    <property type="protein sequence ID" value="ATS19241.1"/>
    <property type="molecule type" value="Genomic_DNA"/>
</dbReference>
<evidence type="ECO:0000313" key="3">
    <source>
        <dbReference type="EMBL" id="ATS19241.1"/>
    </source>
</evidence>
<dbReference type="InterPro" id="IPR006015">
    <property type="entry name" value="Universal_stress_UspA"/>
</dbReference>
<organism evidence="3 4">
    <name type="scientific">Parathermosynechococcus lividus PCC 6715</name>
    <dbReference type="NCBI Taxonomy" id="1917166"/>
    <lineage>
        <taxon>Bacteria</taxon>
        <taxon>Bacillati</taxon>
        <taxon>Cyanobacteriota</taxon>
        <taxon>Cyanophyceae</taxon>
        <taxon>Acaryochloridales</taxon>
        <taxon>Thermosynechococcaceae</taxon>
        <taxon>Parathermosynechococcus</taxon>
    </lineage>
</organism>
<dbReference type="PANTHER" id="PTHR46268:SF8">
    <property type="entry name" value="UNIVERSAL STRESS PROTEIN SLL1388"/>
    <property type="match status" value="1"/>
</dbReference>
<reference evidence="3 4" key="1">
    <citation type="submission" date="2016-11" db="EMBL/GenBank/DDBJ databases">
        <title>Complete genome sequence of thermophilic cyanobacteria strain Synechococcus sp. PCC6715.</title>
        <authorList>
            <person name="Tang J."/>
            <person name="Daroch M."/>
            <person name="Liang Y."/>
            <person name="Jiang D."/>
            <person name="Shah M."/>
        </authorList>
    </citation>
    <scope>NUCLEOTIDE SEQUENCE [LARGE SCALE GENOMIC DNA]</scope>
    <source>
        <strain evidence="3 4">PCC 6715</strain>
    </source>
</reference>
<dbReference type="PANTHER" id="PTHR46268">
    <property type="entry name" value="STRESS RESPONSE PROTEIN NHAX"/>
    <property type="match status" value="1"/>
</dbReference>
<accession>A0A2D2Q3Z4</accession>
<dbReference type="Pfam" id="PF00582">
    <property type="entry name" value="Usp"/>
    <property type="match status" value="1"/>
</dbReference>
<dbReference type="Proteomes" id="UP000231057">
    <property type="component" value="Chromosome"/>
</dbReference>
<proteinExistence type="inferred from homology"/>
<dbReference type="SUPFAM" id="SSF52402">
    <property type="entry name" value="Adenine nucleotide alpha hydrolases-like"/>
    <property type="match status" value="1"/>
</dbReference>
<dbReference type="InterPro" id="IPR006016">
    <property type="entry name" value="UspA"/>
</dbReference>
<gene>
    <name evidence="3" type="ORF">BRW62_11395</name>
</gene>
<dbReference type="CDD" id="cd00293">
    <property type="entry name" value="USP-like"/>
    <property type="match status" value="1"/>
</dbReference>
<dbReference type="RefSeq" id="WP_099799578.1">
    <property type="nucleotide sequence ID" value="NZ_CP018092.1"/>
</dbReference>
<feature type="domain" description="UspA" evidence="2">
    <location>
        <begin position="1"/>
        <end position="139"/>
    </location>
</feature>
<keyword evidence="4" id="KW-1185">Reference proteome</keyword>
<name>A0A2D2Q3Z4_PARLV</name>
<reference evidence="4" key="2">
    <citation type="journal article" date="2022" name="Front. Microbiol.">
        <title>Comparative Genomic Analysis Revealed Distinct Molecular Components and Organization of CO2-Concentrating Mechanism in Thermophilic Cyanobacteria.</title>
        <authorList>
            <person name="Tang J."/>
            <person name="Zhou H."/>
            <person name="Yao D."/>
            <person name="Riaz S."/>
            <person name="You D."/>
            <person name="Klepacz-Smolka A."/>
            <person name="Daroch M."/>
        </authorList>
    </citation>
    <scope>NUCLEOTIDE SEQUENCE [LARGE SCALE GENOMIC DNA]</scope>
    <source>
        <strain evidence="4">PCC 6715</strain>
    </source>
</reference>
<dbReference type="KEGG" id="slw:BRW62_11395"/>
<comment type="similarity">
    <text evidence="1">Belongs to the universal stress protein A family.</text>
</comment>
<dbReference type="InterPro" id="IPR014729">
    <property type="entry name" value="Rossmann-like_a/b/a_fold"/>
</dbReference>
<dbReference type="AlphaFoldDB" id="A0A2D2Q3Z4"/>
<dbReference type="Gene3D" id="3.40.50.620">
    <property type="entry name" value="HUPs"/>
    <property type="match status" value="1"/>
</dbReference>
<sequence length="143" mass="15252">MFKTILVALDTSDLAQQVMKAVDQLNLDPDAHVILSHVISPTESGFGVSADRPSPNPQIGTYRSIEQHLKQFQGRLPCDSEIEIVTGEPVEEILRLANIYSADLIVLGSRGLTGVRRVVQGSVSSAVVADAACSVLVVKSADV</sequence>
<dbReference type="PRINTS" id="PR01438">
    <property type="entry name" value="UNVRSLSTRESS"/>
</dbReference>